<evidence type="ECO:0000313" key="2">
    <source>
        <dbReference type="EMBL" id="GFH51159.1"/>
    </source>
</evidence>
<dbReference type="Proteomes" id="UP001054902">
    <property type="component" value="Unassembled WGS sequence"/>
</dbReference>
<dbReference type="AlphaFoldDB" id="A0AAD3CST7"/>
<protein>
    <submittedName>
        <fullName evidence="2">Uncharacterized protein</fullName>
    </submittedName>
</protein>
<feature type="compositionally biased region" description="Low complexity" evidence="1">
    <location>
        <begin position="279"/>
        <end position="293"/>
    </location>
</feature>
<accession>A0AAD3CST7</accession>
<dbReference type="Gene3D" id="1.25.40.20">
    <property type="entry name" value="Ankyrin repeat-containing domain"/>
    <property type="match status" value="1"/>
</dbReference>
<proteinExistence type="predicted"/>
<name>A0AAD3CST7_9STRA</name>
<sequence length="317" mass="35374">MDIISRRSPQATYREIEKLIESKKWDKVLHLISKSKGKKRKGLQSVLQSSQSPVSILSLAIVHDAPFSIIEVILELNPELASHTDLHGMTPLHITCACRGSSLEIIQLLLQIDNGASANMVDKSKRTPLHHLITYICYPRPEELEMFMNDEGFSISSHSFSEAHESSGHDDKNSIVSMNQNEFSNASFAMADLFQAAPLAMYVRDSLGNTPIDILHECKVRQPKSPRPTPKWERADITTKMLRVEIIAFYRESKKTYEKQGFVTAKRKSNQTDNGLNDGSTSSSTVQESSFGSNPTHTDASTLLNFADMSCASQSTR</sequence>
<evidence type="ECO:0000256" key="1">
    <source>
        <dbReference type="SAM" id="MobiDB-lite"/>
    </source>
</evidence>
<organism evidence="2 3">
    <name type="scientific">Chaetoceros tenuissimus</name>
    <dbReference type="NCBI Taxonomy" id="426638"/>
    <lineage>
        <taxon>Eukaryota</taxon>
        <taxon>Sar</taxon>
        <taxon>Stramenopiles</taxon>
        <taxon>Ochrophyta</taxon>
        <taxon>Bacillariophyta</taxon>
        <taxon>Coscinodiscophyceae</taxon>
        <taxon>Chaetocerotophycidae</taxon>
        <taxon>Chaetocerotales</taxon>
        <taxon>Chaetocerotaceae</taxon>
        <taxon>Chaetoceros</taxon>
    </lineage>
</organism>
<keyword evidence="3" id="KW-1185">Reference proteome</keyword>
<evidence type="ECO:0000313" key="3">
    <source>
        <dbReference type="Proteomes" id="UP001054902"/>
    </source>
</evidence>
<dbReference type="SUPFAM" id="SSF48403">
    <property type="entry name" value="Ankyrin repeat"/>
    <property type="match status" value="1"/>
</dbReference>
<comment type="caution">
    <text evidence="2">The sequence shown here is derived from an EMBL/GenBank/DDBJ whole genome shotgun (WGS) entry which is preliminary data.</text>
</comment>
<dbReference type="InterPro" id="IPR036770">
    <property type="entry name" value="Ankyrin_rpt-contain_sf"/>
</dbReference>
<feature type="region of interest" description="Disordered" evidence="1">
    <location>
        <begin position="266"/>
        <end position="300"/>
    </location>
</feature>
<dbReference type="InterPro" id="IPR002110">
    <property type="entry name" value="Ankyrin_rpt"/>
</dbReference>
<gene>
    <name evidence="2" type="ORF">CTEN210_07635</name>
</gene>
<dbReference type="EMBL" id="BLLK01000045">
    <property type="protein sequence ID" value="GFH51159.1"/>
    <property type="molecule type" value="Genomic_DNA"/>
</dbReference>
<dbReference type="Pfam" id="PF12796">
    <property type="entry name" value="Ank_2"/>
    <property type="match status" value="1"/>
</dbReference>
<reference evidence="2 3" key="1">
    <citation type="journal article" date="2021" name="Sci. Rep.">
        <title>The genome of the diatom Chaetoceros tenuissimus carries an ancient integrated fragment of an extant virus.</title>
        <authorList>
            <person name="Hongo Y."/>
            <person name="Kimura K."/>
            <person name="Takaki Y."/>
            <person name="Yoshida Y."/>
            <person name="Baba S."/>
            <person name="Kobayashi G."/>
            <person name="Nagasaki K."/>
            <person name="Hano T."/>
            <person name="Tomaru Y."/>
        </authorList>
    </citation>
    <scope>NUCLEOTIDE SEQUENCE [LARGE SCALE GENOMIC DNA]</scope>
    <source>
        <strain evidence="2 3">NIES-3715</strain>
    </source>
</reference>